<sequence length="360" mass="39612">MAIFAPAAQPSTHGRSLRLFVSTCDEQVGYTFSHALLVGPSATAIDKLFCGVSDTESQLAQELEHLGAQLVLHRPGSHCTNPDQATAKVSALETVATATGCFDLIGTLRRCDAALLIPAHAASAQPAHLWTRLLDTAKEAGVGKVFMMSVVGAHGAPYPHLRSFTMREEAFRKTFVDDTSYPTTHGGGPVRVRIVRKTLPHENLMLYRQLIREHGTIPLPIANGMFAPISMSDVVAGILAMLSLARPPTRDGHGVERDDGEELVVQFTGPEALTGRMITEYASQVLSANLTFEPMPLTEVREFLRGNPRLHREEVDYLIEVYQAVQHNRMASLSPELTKLLGHPRLKVRQFLEHNQDQFR</sequence>
<dbReference type="Proteomes" id="UP001150569">
    <property type="component" value="Unassembled WGS sequence"/>
</dbReference>
<evidence type="ECO:0000313" key="2">
    <source>
        <dbReference type="Proteomes" id="UP001150569"/>
    </source>
</evidence>
<dbReference type="EMBL" id="JANBPT010000430">
    <property type="protein sequence ID" value="KAJ1920984.1"/>
    <property type="molecule type" value="Genomic_DNA"/>
</dbReference>
<keyword evidence="2" id="KW-1185">Reference proteome</keyword>
<name>A0A9W8A2A4_9FUNG</name>
<dbReference type="PANTHER" id="PTHR43162:SF1">
    <property type="entry name" value="PRESTALK A DIFFERENTIATION PROTEIN A"/>
    <property type="match status" value="1"/>
</dbReference>
<dbReference type="SUPFAM" id="SSF51735">
    <property type="entry name" value="NAD(P)-binding Rossmann-fold domains"/>
    <property type="match status" value="1"/>
</dbReference>
<dbReference type="Gene3D" id="3.40.50.720">
    <property type="entry name" value="NAD(P)-binding Rossmann-like Domain"/>
    <property type="match status" value="1"/>
</dbReference>
<proteinExistence type="predicted"/>
<dbReference type="InterPro" id="IPR036291">
    <property type="entry name" value="NAD(P)-bd_dom_sf"/>
</dbReference>
<evidence type="ECO:0008006" key="3">
    <source>
        <dbReference type="Google" id="ProtNLM"/>
    </source>
</evidence>
<dbReference type="AlphaFoldDB" id="A0A9W8A2A4"/>
<protein>
    <recommendedName>
        <fullName evidence="3">NmrA-like domain-containing protein</fullName>
    </recommendedName>
</protein>
<dbReference type="PANTHER" id="PTHR43162">
    <property type="match status" value="1"/>
</dbReference>
<organism evidence="1 2">
    <name type="scientific">Tieghemiomyces parasiticus</name>
    <dbReference type="NCBI Taxonomy" id="78921"/>
    <lineage>
        <taxon>Eukaryota</taxon>
        <taxon>Fungi</taxon>
        <taxon>Fungi incertae sedis</taxon>
        <taxon>Zoopagomycota</taxon>
        <taxon>Kickxellomycotina</taxon>
        <taxon>Dimargaritomycetes</taxon>
        <taxon>Dimargaritales</taxon>
        <taxon>Dimargaritaceae</taxon>
        <taxon>Tieghemiomyces</taxon>
    </lineage>
</organism>
<evidence type="ECO:0000313" key="1">
    <source>
        <dbReference type="EMBL" id="KAJ1920984.1"/>
    </source>
</evidence>
<reference evidence="1" key="1">
    <citation type="submission" date="2022-07" db="EMBL/GenBank/DDBJ databases">
        <title>Phylogenomic reconstructions and comparative analyses of Kickxellomycotina fungi.</title>
        <authorList>
            <person name="Reynolds N.K."/>
            <person name="Stajich J.E."/>
            <person name="Barry K."/>
            <person name="Grigoriev I.V."/>
            <person name="Crous P."/>
            <person name="Smith M.E."/>
        </authorList>
    </citation>
    <scope>NUCLEOTIDE SEQUENCE</scope>
    <source>
        <strain evidence="1">RSA 861</strain>
    </source>
</reference>
<gene>
    <name evidence="1" type="ORF">IWQ60_006873</name>
</gene>
<comment type="caution">
    <text evidence="1">The sequence shown here is derived from an EMBL/GenBank/DDBJ whole genome shotgun (WGS) entry which is preliminary data.</text>
</comment>
<accession>A0A9W8A2A4</accession>
<dbReference type="OrthoDB" id="10254221at2759"/>
<dbReference type="InterPro" id="IPR051604">
    <property type="entry name" value="Ergot_Alk_Oxidoreductase"/>
</dbReference>